<evidence type="ECO:0000256" key="1">
    <source>
        <dbReference type="PIRNR" id="PIRNR006386"/>
    </source>
</evidence>
<dbReference type="SUPFAM" id="SSF52833">
    <property type="entry name" value="Thioredoxin-like"/>
    <property type="match status" value="1"/>
</dbReference>
<dbReference type="InterPro" id="IPR051924">
    <property type="entry name" value="GST_Kappa/NadH"/>
</dbReference>
<dbReference type="Pfam" id="PF01323">
    <property type="entry name" value="DSBA"/>
    <property type="match status" value="1"/>
</dbReference>
<dbReference type="PIRSF" id="PIRSF006386">
    <property type="entry name" value="HCCAis_GSTk"/>
    <property type="match status" value="1"/>
</dbReference>
<keyword evidence="1 4" id="KW-0413">Isomerase</keyword>
<dbReference type="Gene3D" id="3.40.30.10">
    <property type="entry name" value="Glutaredoxin"/>
    <property type="match status" value="1"/>
</dbReference>
<evidence type="ECO:0000256" key="2">
    <source>
        <dbReference type="PIRSR" id="PIRSR006386-1"/>
    </source>
</evidence>
<accession>A0A1Y5TZV9</accession>
<comment type="similarity">
    <text evidence="1">Belongs to the GST superfamily. NadH family.</text>
</comment>
<evidence type="ECO:0000313" key="5">
    <source>
        <dbReference type="Proteomes" id="UP000193200"/>
    </source>
</evidence>
<reference evidence="4 5" key="1">
    <citation type="submission" date="2017-03" db="EMBL/GenBank/DDBJ databases">
        <authorList>
            <person name="Afonso C.L."/>
            <person name="Miller P.J."/>
            <person name="Scott M.A."/>
            <person name="Spackman E."/>
            <person name="Goraichik I."/>
            <person name="Dimitrov K.M."/>
            <person name="Suarez D.L."/>
            <person name="Swayne D.E."/>
        </authorList>
    </citation>
    <scope>NUCLEOTIDE SEQUENCE [LARGE SCALE GENOMIC DNA]</scope>
    <source>
        <strain evidence="4 5">CECT 7691</strain>
    </source>
</reference>
<dbReference type="GO" id="GO:0006749">
    <property type="term" value="P:glutathione metabolic process"/>
    <property type="evidence" value="ECO:0007669"/>
    <property type="project" value="TreeGrafter"/>
</dbReference>
<evidence type="ECO:0000259" key="3">
    <source>
        <dbReference type="Pfam" id="PF01323"/>
    </source>
</evidence>
<organism evidence="4 5">
    <name type="scientific">Oceanibacterium hippocampi</name>
    <dbReference type="NCBI Taxonomy" id="745714"/>
    <lineage>
        <taxon>Bacteria</taxon>
        <taxon>Pseudomonadati</taxon>
        <taxon>Pseudomonadota</taxon>
        <taxon>Alphaproteobacteria</taxon>
        <taxon>Sneathiellales</taxon>
        <taxon>Sneathiellaceae</taxon>
        <taxon>Oceanibacterium</taxon>
    </lineage>
</organism>
<dbReference type="GO" id="GO:0018845">
    <property type="term" value="F:2-hydroxychromene-2-carboxylate isomerase activity"/>
    <property type="evidence" value="ECO:0007669"/>
    <property type="project" value="UniProtKB-UniRule"/>
</dbReference>
<dbReference type="EMBL" id="FWFR01000009">
    <property type="protein sequence ID" value="SLN77718.1"/>
    <property type="molecule type" value="Genomic_DNA"/>
</dbReference>
<dbReference type="InterPro" id="IPR036249">
    <property type="entry name" value="Thioredoxin-like_sf"/>
</dbReference>
<dbReference type="InterPro" id="IPR044087">
    <property type="entry name" value="NahD-like"/>
</dbReference>
<dbReference type="AlphaFoldDB" id="A0A1Y5TZV9"/>
<evidence type="ECO:0000313" key="4">
    <source>
        <dbReference type="EMBL" id="SLN77718.1"/>
    </source>
</evidence>
<sequence length="195" mass="21584">MSKTIEFYYDVGSPAAYLAWTQIRRLAEETGATVDFRPMLLGGVFKAVGNTSPADIPAKGRYFFRDMKRYASRYGVPFRFNPHFPINTLNLMRGAILAGKRGESDAYLDAVYPAIWRDEKNMNDPAVIGEVLTAAGLDAKAYFEGIADPEIKGGLIACTEKAVERGIFGAPTFFIGDEMFFGQDRLDWVREAAAA</sequence>
<dbReference type="OrthoDB" id="5244108at2"/>
<dbReference type="CDD" id="cd03022">
    <property type="entry name" value="DsbA_HCCA_Iso"/>
    <property type="match status" value="1"/>
</dbReference>
<dbReference type="GO" id="GO:0004602">
    <property type="term" value="F:glutathione peroxidase activity"/>
    <property type="evidence" value="ECO:0007669"/>
    <property type="project" value="TreeGrafter"/>
</dbReference>
<comment type="catalytic activity">
    <reaction evidence="1">
        <text>2-hydroxychromene-2-carboxylate = (3E)-4-(2-hydroxyphenyl)-2-oxobut-3-enoate</text>
        <dbReference type="Rhea" id="RHEA:27401"/>
        <dbReference type="ChEBI" id="CHEBI:59350"/>
        <dbReference type="ChEBI" id="CHEBI:59353"/>
        <dbReference type="EC" id="5.99.1.4"/>
    </reaction>
</comment>
<dbReference type="InParanoid" id="A0A1Y5TZV9"/>
<protein>
    <recommendedName>
        <fullName evidence="1">2-hydroxychromene-2-carboxylate isomerase</fullName>
        <ecNumber evidence="1">5.99.1.4</ecNumber>
    </recommendedName>
</protein>
<dbReference type="PANTHER" id="PTHR42943">
    <property type="entry name" value="GLUTATHIONE S-TRANSFERASE KAPPA"/>
    <property type="match status" value="1"/>
</dbReference>
<dbReference type="InterPro" id="IPR001853">
    <property type="entry name" value="DSBA-like_thioredoxin_dom"/>
</dbReference>
<dbReference type="PANTHER" id="PTHR42943:SF2">
    <property type="entry name" value="GLUTATHIONE S-TRANSFERASE KAPPA 1"/>
    <property type="match status" value="1"/>
</dbReference>
<gene>
    <name evidence="4" type="primary">nsaD_5</name>
    <name evidence="4" type="ORF">OCH7691_04519</name>
</gene>
<dbReference type="GO" id="GO:1901170">
    <property type="term" value="P:naphthalene catabolic process"/>
    <property type="evidence" value="ECO:0007669"/>
    <property type="project" value="InterPro"/>
</dbReference>
<feature type="active site" description="Nucleophile" evidence="2">
    <location>
        <position position="13"/>
    </location>
</feature>
<dbReference type="RefSeq" id="WP_085885849.1">
    <property type="nucleotide sequence ID" value="NZ_FWFR01000009.1"/>
</dbReference>
<dbReference type="GO" id="GO:0004364">
    <property type="term" value="F:glutathione transferase activity"/>
    <property type="evidence" value="ECO:0007669"/>
    <property type="project" value="TreeGrafter"/>
</dbReference>
<dbReference type="InterPro" id="IPR014440">
    <property type="entry name" value="HCCAis_GSTk"/>
</dbReference>
<keyword evidence="5" id="KW-1185">Reference proteome</keyword>
<feature type="domain" description="DSBA-like thioredoxin" evidence="3">
    <location>
        <begin position="4"/>
        <end position="192"/>
    </location>
</feature>
<dbReference type="EC" id="5.99.1.4" evidence="1"/>
<dbReference type="Proteomes" id="UP000193200">
    <property type="component" value="Unassembled WGS sequence"/>
</dbReference>
<name>A0A1Y5TZV9_9PROT</name>
<proteinExistence type="inferred from homology"/>